<reference evidence="3 4" key="1">
    <citation type="journal article" date="2012" name="J. Bacteriol.">
        <title>Draft Genome Sequence of the Extremely Halophilic Archaeon Halogranum salarium B-1T.</title>
        <authorList>
            <person name="Kim K.K."/>
            <person name="Lee K.C."/>
            <person name="Lee J.S."/>
        </authorList>
    </citation>
    <scope>NUCLEOTIDE SEQUENCE [LARGE SCALE GENOMIC DNA]</scope>
    <source>
        <strain evidence="3 4">B-1</strain>
    </source>
</reference>
<protein>
    <recommendedName>
        <fullName evidence="5">PGF-CTERM sorting domain-containing protein</fullName>
    </recommendedName>
</protein>
<evidence type="ECO:0000256" key="2">
    <source>
        <dbReference type="SAM" id="Phobius"/>
    </source>
</evidence>
<feature type="compositionally biased region" description="Low complexity" evidence="1">
    <location>
        <begin position="475"/>
        <end position="486"/>
    </location>
</feature>
<dbReference type="PATRIC" id="fig|1210908.3.peg.3612"/>
<dbReference type="EMBL" id="ALJD01000009">
    <property type="protein sequence ID" value="EJN58384.1"/>
    <property type="molecule type" value="Genomic_DNA"/>
</dbReference>
<dbReference type="AlphaFoldDB" id="J3JEI2"/>
<organism evidence="3 4">
    <name type="scientific">Halogranum salarium B-1</name>
    <dbReference type="NCBI Taxonomy" id="1210908"/>
    <lineage>
        <taxon>Archaea</taxon>
        <taxon>Methanobacteriati</taxon>
        <taxon>Methanobacteriota</taxon>
        <taxon>Stenosarchaea group</taxon>
        <taxon>Halobacteria</taxon>
        <taxon>Halobacteriales</taxon>
        <taxon>Haloferacaceae</taxon>
    </lineage>
</organism>
<dbReference type="RefSeq" id="WP_009733190.1">
    <property type="nucleotide sequence ID" value="NZ_ALJD01000009.1"/>
</dbReference>
<evidence type="ECO:0008006" key="5">
    <source>
        <dbReference type="Google" id="ProtNLM"/>
    </source>
</evidence>
<evidence type="ECO:0000313" key="4">
    <source>
        <dbReference type="Proteomes" id="UP000007813"/>
    </source>
</evidence>
<keyword evidence="2" id="KW-1133">Transmembrane helix</keyword>
<proteinExistence type="predicted"/>
<feature type="transmembrane region" description="Helical" evidence="2">
    <location>
        <begin position="488"/>
        <end position="506"/>
    </location>
</feature>
<dbReference type="Proteomes" id="UP000007813">
    <property type="component" value="Unassembled WGS sequence"/>
</dbReference>
<dbReference type="InterPro" id="IPR047792">
    <property type="entry name" value="Hvo_1808-like"/>
</dbReference>
<dbReference type="eggNOG" id="arCOG02980">
    <property type="taxonomic scope" value="Archaea"/>
</dbReference>
<keyword evidence="2" id="KW-0472">Membrane</keyword>
<keyword evidence="2" id="KW-0812">Transmembrane</keyword>
<dbReference type="NCBIfam" id="NF038145">
    <property type="entry name" value="Hvo_1808_fam"/>
    <property type="match status" value="1"/>
</dbReference>
<evidence type="ECO:0000313" key="3">
    <source>
        <dbReference type="EMBL" id="EJN58384.1"/>
    </source>
</evidence>
<accession>J3JEI2</accession>
<comment type="caution">
    <text evidence="3">The sequence shown here is derived from an EMBL/GenBank/DDBJ whole genome shotgun (WGS) entry which is preliminary data.</text>
</comment>
<gene>
    <name evidence="3" type="ORF">HSB1_38010</name>
</gene>
<feature type="region of interest" description="Disordered" evidence="1">
    <location>
        <begin position="461"/>
        <end position="486"/>
    </location>
</feature>
<sequence>MRRFIALCLVSLVVSAGFAPIAAADGPAVQQRSAPPDPDSDVVGWEDGYWYNESIDVDQSDGLSDAELDAYVARSMARVEHLREREFKQSVPVSIITREAYRERSANQSKTNDSFEAWNNQVWEGLFITGETDNVQSELGSTLGSAVAGFYSPKDDEIKIVSDNPDEAVIDNATLHHELVHALQDQYHDLSSKTYRGKTQDGDLAVSGVVEGEANYIEYLYTEKCSGEWECVETPKKAGSGGGNSNLNLGIFLVIYQPYSDGPPFVHNLKQEGGWAAVEERFANPPVSTEQVIHTTDEQPVPIDYTDRARNGWSLFEQGENGSDTVGEASLYAMFWYQDREGTDGFDGFEYQSVGQKQGQYDRYNYQSPATDGWGNDRLFPYAKGSGDDAEHGYVWVLEWDSPEDARQFRTTYLSMLQAHDAESQGSNVFVVEDGAFADAFRVTRQGTTVTIVNAPTVDDLTDVRPRSAQEQPETASPSPTSSTDSPGFGVLVALGALAAVVLAALRTGRR</sequence>
<evidence type="ECO:0000256" key="1">
    <source>
        <dbReference type="SAM" id="MobiDB-lite"/>
    </source>
</evidence>
<name>J3JEI2_9EURY</name>
<dbReference type="OrthoDB" id="85977at2157"/>